<dbReference type="Proteomes" id="UP001139158">
    <property type="component" value="Unassembled WGS sequence"/>
</dbReference>
<dbReference type="RefSeq" id="WP_227897661.1">
    <property type="nucleotide sequence ID" value="NZ_CP099467.1"/>
</dbReference>
<gene>
    <name evidence="1" type="ORF">LJ757_17920</name>
</gene>
<dbReference type="EMBL" id="JAJFZV010000020">
    <property type="protein sequence ID" value="MCC3299675.1"/>
    <property type="molecule type" value="Genomic_DNA"/>
</dbReference>
<reference evidence="1" key="1">
    <citation type="submission" date="2021-10" db="EMBL/GenBank/DDBJ databases">
        <title>Novel species in genus Arthrobacter.</title>
        <authorList>
            <person name="Liu Y."/>
        </authorList>
    </citation>
    <scope>NUCLEOTIDE SEQUENCE</scope>
    <source>
        <strain evidence="1">Zg-Y453</strain>
    </source>
</reference>
<evidence type="ECO:0000313" key="2">
    <source>
        <dbReference type="Proteomes" id="UP001139158"/>
    </source>
</evidence>
<proteinExistence type="predicted"/>
<organism evidence="1 2">
    <name type="scientific">Arthrobacter caoxuetaonis</name>
    <dbReference type="NCBI Taxonomy" id="2886935"/>
    <lineage>
        <taxon>Bacteria</taxon>
        <taxon>Bacillati</taxon>
        <taxon>Actinomycetota</taxon>
        <taxon>Actinomycetes</taxon>
        <taxon>Micrococcales</taxon>
        <taxon>Micrococcaceae</taxon>
        <taxon>Arthrobacter</taxon>
    </lineage>
</organism>
<dbReference type="AlphaFoldDB" id="A0A9X1MI43"/>
<name>A0A9X1MI43_9MICC</name>
<evidence type="ECO:0000313" key="1">
    <source>
        <dbReference type="EMBL" id="MCC3299675.1"/>
    </source>
</evidence>
<sequence>MTRDWDAYDATWVPLDGQVQACANSLRRILEELRRTRSVPVRDVIRDMQKVSQLRSRAKGTSQLDKIDRDELVARLTVNFRALQFLRAWADRFVPLSAETVHRIQGSRALAGTPEEILLSCRERTELLLLARPEGRQFWDLARTLLADIEAELQNADSASAVELIQYKSTIQWVAPAWIFKDRTKYGESTKYGYRAVPVNSVVSGGLPGLGRSS</sequence>
<keyword evidence="2" id="KW-1185">Reference proteome</keyword>
<protein>
    <submittedName>
        <fullName evidence="1">Uncharacterized protein</fullName>
    </submittedName>
</protein>
<accession>A0A9X1MI43</accession>
<comment type="caution">
    <text evidence="1">The sequence shown here is derived from an EMBL/GenBank/DDBJ whole genome shotgun (WGS) entry which is preliminary data.</text>
</comment>